<sequence>MRALVVAALAAAALFLVGCKPIDSSAAGGATAGANEKAPSVCLEAAGNMDWIPSIRDPEKMRSDAREKAERFRSLAQSTEDNRAKRILEKLAGGYAAIMEARADKARDLLQIAEQVSSNLRELRKLCS</sequence>
<evidence type="ECO:0000256" key="1">
    <source>
        <dbReference type="SAM" id="Coils"/>
    </source>
</evidence>
<accession>A0A8E3BF01</accession>
<name>W7IYQ6_9PSEU</name>
<feature type="coiled-coil region" evidence="1">
    <location>
        <begin position="62"/>
        <end position="126"/>
    </location>
</feature>
<feature type="signal peptide" evidence="2">
    <location>
        <begin position="1"/>
        <end position="26"/>
    </location>
</feature>
<reference evidence="3 4" key="1">
    <citation type="journal article" date="2014" name="Genome Announc.">
        <title>Draft Genome Sequence of the Antitrypanosomally Active Sponge-Associated Bacterium Actinokineospora sp. Strain EG49.</title>
        <authorList>
            <person name="Harjes J."/>
            <person name="Ryu T."/>
            <person name="Abdelmohsen U.R."/>
            <person name="Moitinho-Silva L."/>
            <person name="Horn H."/>
            <person name="Ravasi T."/>
            <person name="Hentschel U."/>
        </authorList>
    </citation>
    <scope>NUCLEOTIDE SEQUENCE [LARGE SCALE GENOMIC DNA]</scope>
    <source>
        <strain evidence="3 4">EG49</strain>
    </source>
</reference>
<evidence type="ECO:0000256" key="2">
    <source>
        <dbReference type="SAM" id="SignalP"/>
    </source>
</evidence>
<evidence type="ECO:0000313" key="4">
    <source>
        <dbReference type="Proteomes" id="UP000019277"/>
    </source>
</evidence>
<feature type="chain" id="PRO_5044489830" description="Secreted protein" evidence="2">
    <location>
        <begin position="27"/>
        <end position="128"/>
    </location>
</feature>
<dbReference type="EMBL" id="AYXG01000093">
    <property type="protein sequence ID" value="EWC62027.1"/>
    <property type="molecule type" value="Genomic_DNA"/>
</dbReference>
<dbReference type="AlphaFoldDB" id="W7IYQ6"/>
<keyword evidence="2" id="KW-0732">Signal</keyword>
<dbReference type="Proteomes" id="UP000019277">
    <property type="component" value="Unassembled WGS sequence"/>
</dbReference>
<evidence type="ECO:0000313" key="3">
    <source>
        <dbReference type="EMBL" id="EWC62027.1"/>
    </source>
</evidence>
<gene>
    <name evidence="3" type="ORF">UO65_2676</name>
</gene>
<accession>W7IYQ6</accession>
<dbReference type="RefSeq" id="WP_052021124.1">
    <property type="nucleotide sequence ID" value="NZ_AYXG01000093.1"/>
</dbReference>
<dbReference type="PROSITE" id="PS51257">
    <property type="entry name" value="PROKAR_LIPOPROTEIN"/>
    <property type="match status" value="1"/>
</dbReference>
<proteinExistence type="predicted"/>
<keyword evidence="4" id="KW-1185">Reference proteome</keyword>
<comment type="caution">
    <text evidence="3">The sequence shown here is derived from an EMBL/GenBank/DDBJ whole genome shotgun (WGS) entry which is preliminary data.</text>
</comment>
<keyword evidence="1" id="KW-0175">Coiled coil</keyword>
<evidence type="ECO:0008006" key="5">
    <source>
        <dbReference type="Google" id="ProtNLM"/>
    </source>
</evidence>
<protein>
    <recommendedName>
        <fullName evidence="5">Secreted protein</fullName>
    </recommendedName>
</protein>
<organism evidence="3 4">
    <name type="scientific">Actinokineospora spheciospongiae</name>
    <dbReference type="NCBI Taxonomy" id="909613"/>
    <lineage>
        <taxon>Bacteria</taxon>
        <taxon>Bacillati</taxon>
        <taxon>Actinomycetota</taxon>
        <taxon>Actinomycetes</taxon>
        <taxon>Pseudonocardiales</taxon>
        <taxon>Pseudonocardiaceae</taxon>
        <taxon>Actinokineospora</taxon>
    </lineage>
</organism>